<dbReference type="Proteomes" id="UP000789525">
    <property type="component" value="Unassembled WGS sequence"/>
</dbReference>
<reference evidence="1" key="1">
    <citation type="submission" date="2021-06" db="EMBL/GenBank/DDBJ databases">
        <authorList>
            <person name="Kallberg Y."/>
            <person name="Tangrot J."/>
            <person name="Rosling A."/>
        </authorList>
    </citation>
    <scope>NUCLEOTIDE SEQUENCE</scope>
    <source>
        <strain evidence="1">CL356</strain>
    </source>
</reference>
<accession>A0ACA9MK61</accession>
<sequence length="166" mass="18546">DAMDVDPSESDFTDDMDVPLSKEKKVNKRRKDVFDELDGLGETMAAAIRFGFKLRDDYGKDEREEIKSALEDASSLLAYTDPRVSCVAHLLDPSGREPVANALNSAILANPEARAHLDREVSANKIRDNEVIPMLRLDPVFLDVLAMASNVENTLDVSEHKWNFDP</sequence>
<gene>
    <name evidence="1" type="ORF">ACOLOM_LOCUS6562</name>
</gene>
<evidence type="ECO:0000313" key="2">
    <source>
        <dbReference type="Proteomes" id="UP000789525"/>
    </source>
</evidence>
<keyword evidence="2" id="KW-1185">Reference proteome</keyword>
<organism evidence="1 2">
    <name type="scientific">Acaulospora colombiana</name>
    <dbReference type="NCBI Taxonomy" id="27376"/>
    <lineage>
        <taxon>Eukaryota</taxon>
        <taxon>Fungi</taxon>
        <taxon>Fungi incertae sedis</taxon>
        <taxon>Mucoromycota</taxon>
        <taxon>Glomeromycotina</taxon>
        <taxon>Glomeromycetes</taxon>
        <taxon>Diversisporales</taxon>
        <taxon>Acaulosporaceae</taxon>
        <taxon>Acaulospora</taxon>
    </lineage>
</organism>
<feature type="non-terminal residue" evidence="1">
    <location>
        <position position="1"/>
    </location>
</feature>
<dbReference type="EMBL" id="CAJVPT010013637">
    <property type="protein sequence ID" value="CAG8597665.1"/>
    <property type="molecule type" value="Genomic_DNA"/>
</dbReference>
<name>A0ACA9MK61_9GLOM</name>
<protein>
    <submittedName>
        <fullName evidence="1">13949_t:CDS:1</fullName>
    </submittedName>
</protein>
<comment type="caution">
    <text evidence="1">The sequence shown here is derived from an EMBL/GenBank/DDBJ whole genome shotgun (WGS) entry which is preliminary data.</text>
</comment>
<proteinExistence type="predicted"/>
<evidence type="ECO:0000313" key="1">
    <source>
        <dbReference type="EMBL" id="CAG8597665.1"/>
    </source>
</evidence>